<reference evidence="3 4" key="1">
    <citation type="submission" date="2021-03" db="EMBL/GenBank/DDBJ databases">
        <title>Actinomadura violae sp. nov., isolated from lichen in Thailand.</title>
        <authorList>
            <person name="Kanchanasin P."/>
            <person name="Saeng-In P."/>
            <person name="Phongsopitanun W."/>
            <person name="Yuki M."/>
            <person name="Kudo T."/>
            <person name="Ohkuma M."/>
            <person name="Tanasupawat S."/>
        </authorList>
    </citation>
    <scope>NUCLEOTIDE SEQUENCE [LARGE SCALE GENOMIC DNA]</scope>
    <source>
        <strain evidence="3 4">LCR2-06</strain>
    </source>
</reference>
<dbReference type="Pfam" id="PF21897">
    <property type="entry name" value="DUF6919"/>
    <property type="match status" value="1"/>
</dbReference>
<feature type="transmembrane region" description="Helical" evidence="1">
    <location>
        <begin position="39"/>
        <end position="57"/>
    </location>
</feature>
<organism evidence="3 4">
    <name type="scientific">Actinomadura violacea</name>
    <dbReference type="NCBI Taxonomy" id="2819934"/>
    <lineage>
        <taxon>Bacteria</taxon>
        <taxon>Bacillati</taxon>
        <taxon>Actinomycetota</taxon>
        <taxon>Actinomycetes</taxon>
        <taxon>Streptosporangiales</taxon>
        <taxon>Thermomonosporaceae</taxon>
        <taxon>Actinomadura</taxon>
    </lineage>
</organism>
<dbReference type="InterPro" id="IPR054212">
    <property type="entry name" value="DUF6919"/>
</dbReference>
<proteinExistence type="predicted"/>
<accession>A0ABS3RXZ2</accession>
<dbReference type="EMBL" id="JAGEPF010000018">
    <property type="protein sequence ID" value="MBO2461630.1"/>
    <property type="molecule type" value="Genomic_DNA"/>
</dbReference>
<keyword evidence="1" id="KW-1133">Transmembrane helix</keyword>
<evidence type="ECO:0000313" key="4">
    <source>
        <dbReference type="Proteomes" id="UP000680206"/>
    </source>
</evidence>
<keyword evidence="4" id="KW-1185">Reference proteome</keyword>
<comment type="caution">
    <text evidence="3">The sequence shown here is derived from an EMBL/GenBank/DDBJ whole genome shotgun (WGS) entry which is preliminary data.</text>
</comment>
<evidence type="ECO:0000256" key="1">
    <source>
        <dbReference type="SAM" id="Phobius"/>
    </source>
</evidence>
<name>A0ABS3RXZ2_9ACTN</name>
<dbReference type="RefSeq" id="WP_208245020.1">
    <property type="nucleotide sequence ID" value="NZ_JAGEPF010000018.1"/>
</dbReference>
<gene>
    <name evidence="3" type="ORF">J4709_29085</name>
</gene>
<keyword evidence="1" id="KW-0472">Membrane</keyword>
<evidence type="ECO:0000259" key="2">
    <source>
        <dbReference type="Pfam" id="PF21897"/>
    </source>
</evidence>
<feature type="domain" description="DUF6919" evidence="2">
    <location>
        <begin position="65"/>
        <end position="244"/>
    </location>
</feature>
<evidence type="ECO:0000313" key="3">
    <source>
        <dbReference type="EMBL" id="MBO2461630.1"/>
    </source>
</evidence>
<sequence>MPSFPSPTCATVRTFAYGIGVSGAASLAWVRLTGEHASVAYYLLALVQLCCAGVVLYKTSRTARTRRAWSRARTLADLGRLTADWLEGRLPTTPTYHGPPDPETRPVAEVLARVNRAGYVTDESQTHCDIPAGQGGPRRQRDAVTGFCGEAMMERLRELADRHGLEYRIHQGFTRRRSGEWAITVSEYGSYADDLGRQQDRADLSWWAAVCSPPALLALKRAWQVTLVDPRWDRPGYLWRVLEEVAQTTGRSPLR</sequence>
<keyword evidence="1" id="KW-0812">Transmembrane</keyword>
<protein>
    <recommendedName>
        <fullName evidence="2">DUF6919 domain-containing protein</fullName>
    </recommendedName>
</protein>
<dbReference type="Proteomes" id="UP000680206">
    <property type="component" value="Unassembled WGS sequence"/>
</dbReference>